<evidence type="ECO:0000256" key="4">
    <source>
        <dbReference type="ARBA" id="ARBA00023288"/>
    </source>
</evidence>
<organism evidence="8 9">
    <name type="scientific">Sinisalibacter aestuarii</name>
    <dbReference type="NCBI Taxonomy" id="2949426"/>
    <lineage>
        <taxon>Bacteria</taxon>
        <taxon>Pseudomonadati</taxon>
        <taxon>Pseudomonadota</taxon>
        <taxon>Alphaproteobacteria</taxon>
        <taxon>Rhodobacterales</taxon>
        <taxon>Roseobacteraceae</taxon>
        <taxon>Sinisalibacter</taxon>
    </lineage>
</organism>
<evidence type="ECO:0000259" key="6">
    <source>
        <dbReference type="Pfam" id="PF07007"/>
    </source>
</evidence>
<keyword evidence="9" id="KW-1185">Reference proteome</keyword>
<dbReference type="InterPro" id="IPR009739">
    <property type="entry name" value="LprI-like_N"/>
</dbReference>
<evidence type="ECO:0000313" key="9">
    <source>
        <dbReference type="Proteomes" id="UP001144205"/>
    </source>
</evidence>
<dbReference type="InterPro" id="IPR052755">
    <property type="entry name" value="Lysozyme_Inhibitor_LprI"/>
</dbReference>
<reference evidence="8" key="1">
    <citation type="journal article" date="2023" name="Int. J. Syst. Evol. Microbiol.">
        <title>Sinisalibacter aestuarii sp. nov., isolated from estuarine sediment of the Arakawa River.</title>
        <authorList>
            <person name="Arafat S.T."/>
            <person name="Hirano S."/>
            <person name="Sato A."/>
            <person name="Takeuchi K."/>
            <person name="Yasuda T."/>
            <person name="Terahara T."/>
            <person name="Hamada M."/>
            <person name="Kobayashi T."/>
        </authorList>
    </citation>
    <scope>NUCLEOTIDE SEQUENCE</scope>
    <source>
        <strain evidence="8">B-399</strain>
    </source>
</reference>
<evidence type="ECO:0000259" key="7">
    <source>
        <dbReference type="Pfam" id="PF09864"/>
    </source>
</evidence>
<dbReference type="PANTHER" id="PTHR37549:SF1">
    <property type="entry name" value="LIPOPROTEIN LPRI"/>
    <property type="match status" value="1"/>
</dbReference>
<evidence type="ECO:0000256" key="3">
    <source>
        <dbReference type="ARBA" id="ARBA00023139"/>
    </source>
</evidence>
<comment type="caution">
    <text evidence="8">The sequence shown here is derived from an EMBL/GenBank/DDBJ whole genome shotgun (WGS) entry which is preliminary data.</text>
</comment>
<name>A0ABQ5LVZ0_9RHOB</name>
<keyword evidence="4" id="KW-0449">Lipoprotein</keyword>
<dbReference type="InterPro" id="IPR036328">
    <property type="entry name" value="MliC_sf"/>
</dbReference>
<dbReference type="Gene3D" id="2.40.128.200">
    <property type="match status" value="1"/>
</dbReference>
<evidence type="ECO:0000256" key="5">
    <source>
        <dbReference type="SAM" id="SignalP"/>
    </source>
</evidence>
<keyword evidence="2" id="KW-0472">Membrane</keyword>
<feature type="domain" description="C-type lysozyme inhibitor" evidence="7">
    <location>
        <begin position="132"/>
        <end position="202"/>
    </location>
</feature>
<keyword evidence="1 5" id="KW-0732">Signal</keyword>
<proteinExistence type="predicted"/>
<accession>A0ABQ5LVZ0</accession>
<dbReference type="Gene3D" id="1.20.1270.180">
    <property type="match status" value="1"/>
</dbReference>
<evidence type="ECO:0008006" key="10">
    <source>
        <dbReference type="Google" id="ProtNLM"/>
    </source>
</evidence>
<evidence type="ECO:0000256" key="2">
    <source>
        <dbReference type="ARBA" id="ARBA00023136"/>
    </source>
</evidence>
<dbReference type="PANTHER" id="PTHR37549">
    <property type="entry name" value="LIPOPROTEIN LPRI"/>
    <property type="match status" value="1"/>
</dbReference>
<dbReference type="EMBL" id="BROH01000007">
    <property type="protein sequence ID" value="GKY88536.1"/>
    <property type="molecule type" value="Genomic_DNA"/>
</dbReference>
<feature type="signal peptide" evidence="5">
    <location>
        <begin position="1"/>
        <end position="23"/>
    </location>
</feature>
<keyword evidence="3" id="KW-0564">Palmitate</keyword>
<sequence>MKRLSFSPALIAGLILSTLPARADGPSFDCARAENDAEKAVCANANLAALDREVARLYALAAADSGLDDAARADLTAYQRGWIKGRDACWKADDLAACVAASYAMRIDELRRDGADAAGDDPDAISFGPVAYACAGIDGPVSATFINGPLSHAWLRWGENGALVTIALSGSGARYTGAYYDGPVEFWTKGDTALLTLPDRDEAACAETATD</sequence>
<feature type="chain" id="PRO_5046614984" description="DUF1311 domain-containing protein" evidence="5">
    <location>
        <begin position="24"/>
        <end position="211"/>
    </location>
</feature>
<dbReference type="Pfam" id="PF09864">
    <property type="entry name" value="MliC"/>
    <property type="match status" value="1"/>
</dbReference>
<dbReference type="Pfam" id="PF07007">
    <property type="entry name" value="LprI"/>
    <property type="match status" value="1"/>
</dbReference>
<dbReference type="Proteomes" id="UP001144205">
    <property type="component" value="Unassembled WGS sequence"/>
</dbReference>
<gene>
    <name evidence="8" type="ORF">STA1M1_24050</name>
</gene>
<dbReference type="SUPFAM" id="SSF141488">
    <property type="entry name" value="YdhA-like"/>
    <property type="match status" value="1"/>
</dbReference>
<evidence type="ECO:0000256" key="1">
    <source>
        <dbReference type="ARBA" id="ARBA00022729"/>
    </source>
</evidence>
<feature type="domain" description="Lysozyme inhibitor LprI-like N-terminal" evidence="6">
    <location>
        <begin position="30"/>
        <end position="110"/>
    </location>
</feature>
<evidence type="ECO:0000313" key="8">
    <source>
        <dbReference type="EMBL" id="GKY88536.1"/>
    </source>
</evidence>
<protein>
    <recommendedName>
        <fullName evidence="10">DUF1311 domain-containing protein</fullName>
    </recommendedName>
</protein>
<dbReference type="InterPro" id="IPR018660">
    <property type="entry name" value="MliC"/>
</dbReference>
<dbReference type="RefSeq" id="WP_281842577.1">
    <property type="nucleotide sequence ID" value="NZ_BROH01000007.1"/>
</dbReference>